<protein>
    <submittedName>
        <fullName evidence="12">Unnamed protein product</fullName>
    </submittedName>
</protein>
<sequence length="180" mass="20090">MSSSRYYSSKAHQRDSRTSLFQTTTGIGNGSNPNVNLPSKTASPFAGLGTPTNYLSRNNSQETFQRSASPYDINASVNKQQKDYSASAIAELESQSNEKLGIMSFKVASLKDLSMKMGDQIKNSKGNLSNLNSDFDKAGSKIKGNMKRMYIMAEKSGIPLKVWFAFFAFVFFLFFYVWLF</sequence>
<evidence type="ECO:0000256" key="1">
    <source>
        <dbReference type="ARBA" id="ARBA00004394"/>
    </source>
</evidence>
<proteinExistence type="predicted"/>
<feature type="region of interest" description="Disordered" evidence="9">
    <location>
        <begin position="1"/>
        <end position="54"/>
    </location>
</feature>
<dbReference type="PROSITE" id="PS50192">
    <property type="entry name" value="T_SNARE"/>
    <property type="match status" value="1"/>
</dbReference>
<dbReference type="OrthoDB" id="261831at2759"/>
<name>A0A9W6SW86_AMBMO</name>
<dbReference type="EMBL" id="BSXU01008843">
    <property type="protein sequence ID" value="GME67460.1"/>
    <property type="molecule type" value="Genomic_DNA"/>
</dbReference>
<evidence type="ECO:0000256" key="7">
    <source>
        <dbReference type="ARBA" id="ARBA00023136"/>
    </source>
</evidence>
<dbReference type="Proteomes" id="UP001165063">
    <property type="component" value="Unassembled WGS sequence"/>
</dbReference>
<feature type="domain" description="T-SNARE coiled-coil homology" evidence="11">
    <location>
        <begin position="90"/>
        <end position="152"/>
    </location>
</feature>
<organism evidence="12 13">
    <name type="scientific">Ambrosiozyma monospora</name>
    <name type="common">Yeast</name>
    <name type="synonym">Endomycopsis monosporus</name>
    <dbReference type="NCBI Taxonomy" id="43982"/>
    <lineage>
        <taxon>Eukaryota</taxon>
        <taxon>Fungi</taxon>
        <taxon>Dikarya</taxon>
        <taxon>Ascomycota</taxon>
        <taxon>Saccharomycotina</taxon>
        <taxon>Pichiomycetes</taxon>
        <taxon>Pichiales</taxon>
        <taxon>Pichiaceae</taxon>
        <taxon>Ambrosiozyma</taxon>
    </lineage>
</organism>
<dbReference type="SUPFAM" id="SSF58038">
    <property type="entry name" value="SNARE fusion complex"/>
    <property type="match status" value="1"/>
</dbReference>
<keyword evidence="5 10" id="KW-1133">Transmembrane helix</keyword>
<keyword evidence="6" id="KW-0333">Golgi apparatus</keyword>
<evidence type="ECO:0000256" key="10">
    <source>
        <dbReference type="SAM" id="Phobius"/>
    </source>
</evidence>
<evidence type="ECO:0000313" key="12">
    <source>
        <dbReference type="EMBL" id="GME67460.1"/>
    </source>
</evidence>
<evidence type="ECO:0000256" key="9">
    <source>
        <dbReference type="SAM" id="MobiDB-lite"/>
    </source>
</evidence>
<keyword evidence="7 10" id="KW-0472">Membrane</keyword>
<keyword evidence="2" id="KW-0813">Transport</keyword>
<dbReference type="GO" id="GO:0015031">
    <property type="term" value="P:protein transport"/>
    <property type="evidence" value="ECO:0007669"/>
    <property type="project" value="UniProtKB-KW"/>
</dbReference>
<keyword evidence="4" id="KW-0653">Protein transport</keyword>
<reference evidence="12" key="1">
    <citation type="submission" date="2023-04" db="EMBL/GenBank/DDBJ databases">
        <title>Ambrosiozyma monospora NBRC 1965.</title>
        <authorList>
            <person name="Ichikawa N."/>
            <person name="Sato H."/>
            <person name="Tonouchi N."/>
        </authorList>
    </citation>
    <scope>NUCLEOTIDE SEQUENCE</scope>
    <source>
        <strain evidence="12">NBRC 1965</strain>
    </source>
</reference>
<keyword evidence="13" id="KW-1185">Reference proteome</keyword>
<dbReference type="CDD" id="cd15853">
    <property type="entry name" value="SNARE_Bet1"/>
    <property type="match status" value="1"/>
</dbReference>
<dbReference type="Gene3D" id="1.20.5.110">
    <property type="match status" value="1"/>
</dbReference>
<feature type="compositionally biased region" description="Polar residues" evidence="9">
    <location>
        <begin position="18"/>
        <end position="42"/>
    </location>
</feature>
<dbReference type="InterPro" id="IPR039899">
    <property type="entry name" value="BET1_SNARE"/>
</dbReference>
<dbReference type="AlphaFoldDB" id="A0A9W6SW86"/>
<comment type="caution">
    <text evidence="12">The sequence shown here is derived from an EMBL/GenBank/DDBJ whole genome shotgun (WGS) entry which is preliminary data.</text>
</comment>
<feature type="transmembrane region" description="Helical" evidence="10">
    <location>
        <begin position="158"/>
        <end position="179"/>
    </location>
</feature>
<evidence type="ECO:0000256" key="8">
    <source>
        <dbReference type="ARBA" id="ARBA00046280"/>
    </source>
</evidence>
<evidence type="ECO:0000256" key="6">
    <source>
        <dbReference type="ARBA" id="ARBA00023034"/>
    </source>
</evidence>
<dbReference type="InterPro" id="IPR000727">
    <property type="entry name" value="T_SNARE_dom"/>
</dbReference>
<comment type="subcellular location">
    <subcellularLocation>
        <location evidence="8">Endomembrane system</location>
        <topology evidence="8">Single-pass type IV membrane protein</topology>
    </subcellularLocation>
    <subcellularLocation>
        <location evidence="1">Golgi apparatus membrane</location>
    </subcellularLocation>
</comment>
<keyword evidence="3 10" id="KW-0812">Transmembrane</keyword>
<dbReference type="GO" id="GO:0000139">
    <property type="term" value="C:Golgi membrane"/>
    <property type="evidence" value="ECO:0007669"/>
    <property type="project" value="UniProtKB-SubCell"/>
</dbReference>
<evidence type="ECO:0000259" key="11">
    <source>
        <dbReference type="PROSITE" id="PS50192"/>
    </source>
</evidence>
<evidence type="ECO:0000256" key="2">
    <source>
        <dbReference type="ARBA" id="ARBA00022448"/>
    </source>
</evidence>
<dbReference type="PANTHER" id="PTHR12791">
    <property type="entry name" value="GOLGI SNARE BET1-RELATED"/>
    <property type="match status" value="1"/>
</dbReference>
<evidence type="ECO:0000256" key="5">
    <source>
        <dbReference type="ARBA" id="ARBA00022989"/>
    </source>
</evidence>
<evidence type="ECO:0000313" key="13">
    <source>
        <dbReference type="Proteomes" id="UP001165063"/>
    </source>
</evidence>
<accession>A0A9W6SW86</accession>
<evidence type="ECO:0000256" key="3">
    <source>
        <dbReference type="ARBA" id="ARBA00022692"/>
    </source>
</evidence>
<gene>
    <name evidence="12" type="ORF">Amon01_000885400</name>
</gene>
<evidence type="ECO:0000256" key="4">
    <source>
        <dbReference type="ARBA" id="ARBA00022927"/>
    </source>
</evidence>